<accession>A0AB39WMZ1</accession>
<gene>
    <name evidence="1" type="ORF">AB3G32_01730</name>
</gene>
<dbReference type="Gene3D" id="3.40.50.2000">
    <property type="entry name" value="Glycogen Phosphorylase B"/>
    <property type="match status" value="1"/>
</dbReference>
<reference evidence="1" key="1">
    <citation type="submission" date="2024-07" db="EMBL/GenBank/DDBJ databases">
        <authorList>
            <person name="Biller S.J."/>
        </authorList>
    </citation>
    <scope>NUCLEOTIDE SEQUENCE</scope>
    <source>
        <strain evidence="1">WC2429</strain>
    </source>
</reference>
<protein>
    <recommendedName>
        <fullName evidence="2">Glycosyltransferase</fullName>
    </recommendedName>
</protein>
<organism evidence="1">
    <name type="scientific">Flavobacterium sp. WC2429</name>
    <dbReference type="NCBI Taxonomy" id="3234140"/>
    <lineage>
        <taxon>Bacteria</taxon>
        <taxon>Pseudomonadati</taxon>
        <taxon>Bacteroidota</taxon>
        <taxon>Flavobacteriia</taxon>
        <taxon>Flavobacteriales</taxon>
        <taxon>Flavobacteriaceae</taxon>
        <taxon>Flavobacterium</taxon>
    </lineage>
</organism>
<dbReference type="AlphaFoldDB" id="A0AB39WMZ1"/>
<sequence length="380" mass="42978">MNIVFLCGSLDPGKDGVGDYTRRLAGELIRQGNSCTIVAIMDKGVQERIDEIQESEFTPITVLRLPISNGYQLNCIEAKPWVDNFNPDWISLQYVPFSFHSKGLPFGLGKSIQQLNQGRKLHIMFHELWIDRTRGNPLKKKILSYFQQYQTYRLASMTKPLCVHTHLPLYQRKLWQINIDAKPLPLFSNFKTIEKLESKKETTVFKMAFFSQIRTLPAIFDFINAFSLELLDKGFSPELVLIGGNKVKMESMVSIFKMACPDLNSVTYTGFLDESAVLKTIGECDLGISPVPQHVIGKSGSVAAFFSQTVPVAAPVVQNTYKEWGIGFFLEEEMNSVLLKPTWNAYLEVKKTVRTVPDKINISTVISMFSSDLKSVEKPI</sequence>
<dbReference type="RefSeq" id="WP_369765678.1">
    <property type="nucleotide sequence ID" value="NZ_CP165627.1"/>
</dbReference>
<evidence type="ECO:0000313" key="1">
    <source>
        <dbReference type="EMBL" id="XDV02392.1"/>
    </source>
</evidence>
<dbReference type="SUPFAM" id="SSF53756">
    <property type="entry name" value="UDP-Glycosyltransferase/glycogen phosphorylase"/>
    <property type="match status" value="1"/>
</dbReference>
<evidence type="ECO:0008006" key="2">
    <source>
        <dbReference type="Google" id="ProtNLM"/>
    </source>
</evidence>
<name>A0AB39WMZ1_9FLAO</name>
<proteinExistence type="predicted"/>
<dbReference type="EMBL" id="CP165627">
    <property type="protein sequence ID" value="XDV02392.1"/>
    <property type="molecule type" value="Genomic_DNA"/>
</dbReference>